<sequence length="170" mass="18865">MKRASRFKTVPTTLLLMSLMAAGANAAQLATDTPAPDFTLKSSSGENLKLSEYRGNVVMINFWASWCAPCRQEMPLIDALHQRYEKLGFTVLGINVDSDSSAAIKWLKEQPVSFPILFDSENSVSQGYQVAAMPSTVMVDRDGKIRFTHLGYQPGLEAEYQQQIRTLVAE</sequence>
<dbReference type="Gene3D" id="3.40.30.10">
    <property type="entry name" value="Glutaredoxin"/>
    <property type="match status" value="1"/>
</dbReference>
<evidence type="ECO:0000259" key="5">
    <source>
        <dbReference type="PROSITE" id="PS51352"/>
    </source>
</evidence>
<evidence type="ECO:0000256" key="1">
    <source>
        <dbReference type="ARBA" id="ARBA00004196"/>
    </source>
</evidence>
<feature type="chain" id="PRO_5012323377" evidence="4">
    <location>
        <begin position="27"/>
        <end position="170"/>
    </location>
</feature>
<dbReference type="SUPFAM" id="SSF52833">
    <property type="entry name" value="Thioredoxin-like"/>
    <property type="match status" value="1"/>
</dbReference>
<dbReference type="Proteomes" id="UP000191110">
    <property type="component" value="Unassembled WGS sequence"/>
</dbReference>
<comment type="subcellular location">
    <subcellularLocation>
        <location evidence="1">Cell envelope</location>
    </subcellularLocation>
</comment>
<dbReference type="EMBL" id="MPRL01000049">
    <property type="protein sequence ID" value="OOZ39548.1"/>
    <property type="molecule type" value="Genomic_DNA"/>
</dbReference>
<keyword evidence="7" id="KW-1185">Reference proteome</keyword>
<dbReference type="PANTHER" id="PTHR42852">
    <property type="entry name" value="THIOL:DISULFIDE INTERCHANGE PROTEIN DSBE"/>
    <property type="match status" value="1"/>
</dbReference>
<dbReference type="Pfam" id="PF08534">
    <property type="entry name" value="Redoxin"/>
    <property type="match status" value="1"/>
</dbReference>
<dbReference type="InterPro" id="IPR013766">
    <property type="entry name" value="Thioredoxin_domain"/>
</dbReference>
<keyword evidence="3" id="KW-0676">Redox-active center</keyword>
<dbReference type="PANTHER" id="PTHR42852:SF17">
    <property type="entry name" value="THIOREDOXIN-LIKE PROTEIN HI_1115"/>
    <property type="match status" value="1"/>
</dbReference>
<dbReference type="GO" id="GO:0017004">
    <property type="term" value="P:cytochrome complex assembly"/>
    <property type="evidence" value="ECO:0007669"/>
    <property type="project" value="UniProtKB-KW"/>
</dbReference>
<dbReference type="InterPro" id="IPR050553">
    <property type="entry name" value="Thioredoxin_ResA/DsbE_sf"/>
</dbReference>
<accession>A0A1T2L344</accession>
<protein>
    <submittedName>
        <fullName evidence="6">Redoxin</fullName>
    </submittedName>
</protein>
<dbReference type="GO" id="GO:0015036">
    <property type="term" value="F:disulfide oxidoreductase activity"/>
    <property type="evidence" value="ECO:0007669"/>
    <property type="project" value="UniProtKB-ARBA"/>
</dbReference>
<dbReference type="InterPro" id="IPR036249">
    <property type="entry name" value="Thioredoxin-like_sf"/>
</dbReference>
<dbReference type="GO" id="GO:0030313">
    <property type="term" value="C:cell envelope"/>
    <property type="evidence" value="ECO:0007669"/>
    <property type="project" value="UniProtKB-SubCell"/>
</dbReference>
<name>A0A1T2L344_9GAMM</name>
<evidence type="ECO:0000313" key="6">
    <source>
        <dbReference type="EMBL" id="OOZ39548.1"/>
    </source>
</evidence>
<organism evidence="6 7">
    <name type="scientific">Solemya pervernicosa gill symbiont</name>
    <dbReference type="NCBI Taxonomy" id="642797"/>
    <lineage>
        <taxon>Bacteria</taxon>
        <taxon>Pseudomonadati</taxon>
        <taxon>Pseudomonadota</taxon>
        <taxon>Gammaproteobacteria</taxon>
        <taxon>sulfur-oxidizing symbionts</taxon>
    </lineage>
</organism>
<evidence type="ECO:0000313" key="7">
    <source>
        <dbReference type="Proteomes" id="UP000191110"/>
    </source>
</evidence>
<reference evidence="6 7" key="1">
    <citation type="submission" date="2016-11" db="EMBL/GenBank/DDBJ databases">
        <title>Mixed transmission modes and dynamic genome evolution in an obligate animal-bacterial symbiosis.</title>
        <authorList>
            <person name="Russell S.L."/>
            <person name="Corbett-Detig R.B."/>
            <person name="Cavanaugh C.M."/>
        </authorList>
    </citation>
    <scope>NUCLEOTIDE SEQUENCE [LARGE SCALE GENOMIC DNA]</scope>
    <source>
        <strain evidence="6">Sveles-Q1</strain>
    </source>
</reference>
<proteinExistence type="predicted"/>
<dbReference type="CDD" id="cd02966">
    <property type="entry name" value="TlpA_like_family"/>
    <property type="match status" value="1"/>
</dbReference>
<evidence type="ECO:0000256" key="3">
    <source>
        <dbReference type="ARBA" id="ARBA00023284"/>
    </source>
</evidence>
<feature type="signal peptide" evidence="4">
    <location>
        <begin position="1"/>
        <end position="26"/>
    </location>
</feature>
<comment type="caution">
    <text evidence="6">The sequence shown here is derived from an EMBL/GenBank/DDBJ whole genome shotgun (WGS) entry which is preliminary data.</text>
</comment>
<dbReference type="PROSITE" id="PS00194">
    <property type="entry name" value="THIOREDOXIN_1"/>
    <property type="match status" value="1"/>
</dbReference>
<dbReference type="AlphaFoldDB" id="A0A1T2L344"/>
<dbReference type="InterPro" id="IPR017937">
    <property type="entry name" value="Thioredoxin_CS"/>
</dbReference>
<keyword evidence="4" id="KW-0732">Signal</keyword>
<feature type="domain" description="Thioredoxin" evidence="5">
    <location>
        <begin position="29"/>
        <end position="169"/>
    </location>
</feature>
<gene>
    <name evidence="6" type="ORF">BOW53_11125</name>
</gene>
<evidence type="ECO:0000256" key="4">
    <source>
        <dbReference type="SAM" id="SignalP"/>
    </source>
</evidence>
<evidence type="ECO:0000256" key="2">
    <source>
        <dbReference type="ARBA" id="ARBA00022748"/>
    </source>
</evidence>
<dbReference type="InterPro" id="IPR013740">
    <property type="entry name" value="Redoxin"/>
</dbReference>
<keyword evidence="2" id="KW-0201">Cytochrome c-type biogenesis</keyword>
<dbReference type="PROSITE" id="PS51352">
    <property type="entry name" value="THIOREDOXIN_2"/>
    <property type="match status" value="1"/>
</dbReference>